<protein>
    <submittedName>
        <fullName evidence="4">Aldo-ket-red domain-containing protein</fullName>
    </submittedName>
</protein>
<evidence type="ECO:0000313" key="4">
    <source>
        <dbReference type="EMBL" id="KAF7294863.1"/>
    </source>
</evidence>
<dbReference type="InterPro" id="IPR036812">
    <property type="entry name" value="NAD(P)_OxRdtase_dom_sf"/>
</dbReference>
<keyword evidence="1" id="KW-0560">Oxidoreductase</keyword>
<dbReference type="GO" id="GO:0005829">
    <property type="term" value="C:cytosol"/>
    <property type="evidence" value="ECO:0007669"/>
    <property type="project" value="UniProtKB-ARBA"/>
</dbReference>
<accession>A0A8H6S9M6</accession>
<evidence type="ECO:0000256" key="2">
    <source>
        <dbReference type="SAM" id="MobiDB-lite"/>
    </source>
</evidence>
<reference evidence="4" key="1">
    <citation type="submission" date="2020-05" db="EMBL/GenBank/DDBJ databases">
        <title>Mycena genomes resolve the evolution of fungal bioluminescence.</title>
        <authorList>
            <person name="Tsai I.J."/>
        </authorList>
    </citation>
    <scope>NUCLEOTIDE SEQUENCE</scope>
    <source>
        <strain evidence="4">171206Taipei</strain>
    </source>
</reference>
<dbReference type="PANTHER" id="PTHR43364:SF4">
    <property type="entry name" value="NAD(P)-LINKED OXIDOREDUCTASE SUPERFAMILY PROTEIN"/>
    <property type="match status" value="1"/>
</dbReference>
<dbReference type="InterPro" id="IPR050523">
    <property type="entry name" value="AKR_Detox_Biosynth"/>
</dbReference>
<dbReference type="GeneID" id="59349348"/>
<dbReference type="AlphaFoldDB" id="A0A8H6S9M6"/>
<dbReference type="RefSeq" id="XP_037216226.1">
    <property type="nucleotide sequence ID" value="XM_037366832.1"/>
</dbReference>
<dbReference type="FunFam" id="3.20.20.100:FF:000004">
    <property type="entry name" value="Oxidoreductase, aldo/keto reductase"/>
    <property type="match status" value="1"/>
</dbReference>
<dbReference type="SUPFAM" id="SSF51430">
    <property type="entry name" value="NAD(P)-linked oxidoreductase"/>
    <property type="match status" value="1"/>
</dbReference>
<proteinExistence type="predicted"/>
<organism evidence="4 5">
    <name type="scientific">Mycena indigotica</name>
    <dbReference type="NCBI Taxonomy" id="2126181"/>
    <lineage>
        <taxon>Eukaryota</taxon>
        <taxon>Fungi</taxon>
        <taxon>Dikarya</taxon>
        <taxon>Basidiomycota</taxon>
        <taxon>Agaricomycotina</taxon>
        <taxon>Agaricomycetes</taxon>
        <taxon>Agaricomycetidae</taxon>
        <taxon>Agaricales</taxon>
        <taxon>Marasmiineae</taxon>
        <taxon>Mycenaceae</taxon>
        <taxon>Mycena</taxon>
    </lineage>
</organism>
<sequence length="756" mass="85719">MPKRTFIFETTAGSPVFYLPVPISNLSDYENVEFHFRNTGGNPTFYIGPAEVALNDKDAVDYTTVIRAVTKARSEAKEFRLAEGVQVKIEDRTPHISRNKGKQREDQPTKYSAEELRAFSRGAFTTVAAYAQQYEDHRQDFAVSCQPSLPATRVLTDAENTICRELWEALLRLDRIFSGPLRDVAALQSRQDEMFEAAVKRLHGQGQEELRRRTPLRSAANQSTPSNREVVTDWIKSSAHPSSLRSRAIKENVGQTTAKRKRPTDAVEVDNSSNKRVREDSVVSTASSTVFKDGLRHKTKETFSPLGHRYLALIPQNPLPSGQILTTEERDWILNQRDLSRAPDFWRPVEWLALGARMFEVALNRADIRPLYHGVLLAAWDRKEWRWPGHETLGGDATWAEWIRGPEVSSSSVRLYLRYVRLGNSGLKVSKIILGCMTYGTPEWQSWVLGEEEGIQHIKEAYENGIQTFDTSNVYSNGASERILGKAIRQLNIPREEVVVMTKVYFVVGRAPSVTFLGGSAADPDNEGYVNQHGLSRKHIFDSVKASLERLQLDYIDLLQCHRFDYDTPIEETMQALHDVVKAGYVRYIGMSSCYAWQFHAMQNYAIQNKLTPFISMQNHYSLAYREEEREMFPTLKYFKVGSIPWSPPGRGLLTRPLSEQSKRGAVDRMIGSYHSEATTQIVQRLEEVSKKKGHSMAQIALAWVMAKDGVSAPIIGTTSLDNLKEHIAAVDITLTEEELKYLEEPYQPTKIIGHT</sequence>
<feature type="compositionally biased region" description="Polar residues" evidence="2">
    <location>
        <begin position="219"/>
        <end position="229"/>
    </location>
</feature>
<keyword evidence="5" id="KW-1185">Reference proteome</keyword>
<dbReference type="EMBL" id="JACAZF010000009">
    <property type="protein sequence ID" value="KAF7294863.1"/>
    <property type="molecule type" value="Genomic_DNA"/>
</dbReference>
<feature type="domain" description="NADP-dependent oxidoreductase" evidence="3">
    <location>
        <begin position="431"/>
        <end position="745"/>
    </location>
</feature>
<dbReference type="Gene3D" id="3.20.20.100">
    <property type="entry name" value="NADP-dependent oxidoreductase domain"/>
    <property type="match status" value="1"/>
</dbReference>
<gene>
    <name evidence="4" type="ORF">MIND_01024200</name>
</gene>
<dbReference type="PANTHER" id="PTHR43364">
    <property type="entry name" value="NADH-SPECIFIC METHYLGLYOXAL REDUCTASE-RELATED"/>
    <property type="match status" value="1"/>
</dbReference>
<feature type="region of interest" description="Disordered" evidence="2">
    <location>
        <begin position="203"/>
        <end position="281"/>
    </location>
</feature>
<dbReference type="OrthoDB" id="48988at2759"/>
<evidence type="ECO:0000313" key="5">
    <source>
        <dbReference type="Proteomes" id="UP000636479"/>
    </source>
</evidence>
<evidence type="ECO:0000256" key="1">
    <source>
        <dbReference type="ARBA" id="ARBA00023002"/>
    </source>
</evidence>
<comment type="caution">
    <text evidence="4">The sequence shown here is derived from an EMBL/GenBank/DDBJ whole genome shotgun (WGS) entry which is preliminary data.</text>
</comment>
<dbReference type="InterPro" id="IPR023210">
    <property type="entry name" value="NADP_OxRdtase_dom"/>
</dbReference>
<dbReference type="GO" id="GO:0016491">
    <property type="term" value="F:oxidoreductase activity"/>
    <property type="evidence" value="ECO:0007669"/>
    <property type="project" value="UniProtKB-KW"/>
</dbReference>
<dbReference type="Proteomes" id="UP000636479">
    <property type="component" value="Unassembled WGS sequence"/>
</dbReference>
<dbReference type="Pfam" id="PF00248">
    <property type="entry name" value="Aldo_ket_red"/>
    <property type="match status" value="1"/>
</dbReference>
<name>A0A8H6S9M6_9AGAR</name>
<dbReference type="CDD" id="cd19079">
    <property type="entry name" value="AKR_EcYajO-like"/>
    <property type="match status" value="1"/>
</dbReference>
<evidence type="ECO:0000259" key="3">
    <source>
        <dbReference type="Pfam" id="PF00248"/>
    </source>
</evidence>